<dbReference type="AlphaFoldDB" id="A0A543CRS0"/>
<dbReference type="SUPFAM" id="SSF54909">
    <property type="entry name" value="Dimeric alpha+beta barrel"/>
    <property type="match status" value="1"/>
</dbReference>
<dbReference type="RefSeq" id="WP_141958680.1">
    <property type="nucleotide sequence ID" value="NZ_VFOZ01000001.1"/>
</dbReference>
<organism evidence="3 4">
    <name type="scientific">Actinoallomurus bryophytorum</name>
    <dbReference type="NCBI Taxonomy" id="1490222"/>
    <lineage>
        <taxon>Bacteria</taxon>
        <taxon>Bacillati</taxon>
        <taxon>Actinomycetota</taxon>
        <taxon>Actinomycetes</taxon>
        <taxon>Streptosporangiales</taxon>
        <taxon>Thermomonosporaceae</taxon>
        <taxon>Actinoallomurus</taxon>
    </lineage>
</organism>
<protein>
    <recommendedName>
        <fullName evidence="2">ABM domain-containing protein</fullName>
    </recommendedName>
</protein>
<accession>A0A543CRS0</accession>
<dbReference type="Proteomes" id="UP000316096">
    <property type="component" value="Unassembled WGS sequence"/>
</dbReference>
<name>A0A543CRS0_9ACTN</name>
<dbReference type="OrthoDB" id="1494254at2"/>
<feature type="domain" description="ABM" evidence="2">
    <location>
        <begin position="13"/>
        <end position="87"/>
    </location>
</feature>
<dbReference type="Pfam" id="PF03992">
    <property type="entry name" value="ABM"/>
    <property type="match status" value="1"/>
</dbReference>
<dbReference type="PANTHER" id="PTHR40057">
    <property type="entry name" value="SLR1162 PROTEIN"/>
    <property type="match status" value="1"/>
</dbReference>
<keyword evidence="1" id="KW-0812">Transmembrane</keyword>
<keyword evidence="1" id="KW-0472">Membrane</keyword>
<dbReference type="InterPro" id="IPR011008">
    <property type="entry name" value="Dimeric_a/b-barrel"/>
</dbReference>
<dbReference type="PANTHER" id="PTHR40057:SF1">
    <property type="entry name" value="SLR1162 PROTEIN"/>
    <property type="match status" value="1"/>
</dbReference>
<feature type="transmembrane region" description="Helical" evidence="1">
    <location>
        <begin position="150"/>
        <end position="170"/>
    </location>
</feature>
<gene>
    <name evidence="3" type="ORF">FB559_5388</name>
</gene>
<keyword evidence="4" id="KW-1185">Reference proteome</keyword>
<dbReference type="EMBL" id="VFOZ01000001">
    <property type="protein sequence ID" value="TQL99690.1"/>
    <property type="molecule type" value="Genomic_DNA"/>
</dbReference>
<dbReference type="Gene3D" id="3.30.70.100">
    <property type="match status" value="1"/>
</dbReference>
<keyword evidence="1" id="KW-1133">Transmembrane helix</keyword>
<evidence type="ECO:0000313" key="3">
    <source>
        <dbReference type="EMBL" id="TQL99690.1"/>
    </source>
</evidence>
<evidence type="ECO:0000259" key="2">
    <source>
        <dbReference type="Pfam" id="PF03992"/>
    </source>
</evidence>
<reference evidence="3 4" key="1">
    <citation type="submission" date="2019-06" db="EMBL/GenBank/DDBJ databases">
        <title>Sequencing the genomes of 1000 actinobacteria strains.</title>
        <authorList>
            <person name="Klenk H.-P."/>
        </authorList>
    </citation>
    <scope>NUCLEOTIDE SEQUENCE [LARGE SCALE GENOMIC DNA]</scope>
    <source>
        <strain evidence="3 4">DSM 102200</strain>
    </source>
</reference>
<feature type="transmembrane region" description="Helical" evidence="1">
    <location>
        <begin position="123"/>
        <end position="144"/>
    </location>
</feature>
<comment type="caution">
    <text evidence="3">The sequence shown here is derived from an EMBL/GenBank/DDBJ whole genome shotgun (WGS) entry which is preliminary data.</text>
</comment>
<evidence type="ECO:0000256" key="1">
    <source>
        <dbReference type="SAM" id="Phobius"/>
    </source>
</evidence>
<proteinExistence type="predicted"/>
<dbReference type="InterPro" id="IPR038762">
    <property type="entry name" value="ABM_predict"/>
</dbReference>
<dbReference type="InterPro" id="IPR007138">
    <property type="entry name" value="ABM_dom"/>
</dbReference>
<sequence>MTSSDVENDVRPATVVFTWDVAPGREAEFESWAHGVNDAAAGFPGHRGATWLRAEGSRHRYYTVLNFVDEERLNAWMGSAERDEWLERVDGIAKEHRHRTTGLETWFSLPGDAVPAPARPKMVIVTLLAVYPLSLVFQGVIAPWTQSWPLPLRSALFPLVVVPTLTYAFMPGLSRVMRGWLYPTGRRHRPAQRTDRRDAGSDPA</sequence>
<evidence type="ECO:0000313" key="4">
    <source>
        <dbReference type="Proteomes" id="UP000316096"/>
    </source>
</evidence>